<dbReference type="AlphaFoldDB" id="A0A8B3RM30"/>
<dbReference type="Proteomes" id="UP000292933">
    <property type="component" value="Unassembled WGS sequence"/>
</dbReference>
<dbReference type="EMBL" id="RYVC01000023">
    <property type="protein sequence ID" value="RYQ44120.1"/>
    <property type="molecule type" value="Genomic_DNA"/>
</dbReference>
<reference evidence="2 3" key="1">
    <citation type="submission" date="2018-12" db="EMBL/GenBank/DDBJ databases">
        <title>Unveiling genomic diversity among members of the Bifidobacterium pseudolongum species, a widely distributed gut commensal of the animal kingdom.</title>
        <authorList>
            <person name="Lugli G.A."/>
            <person name="Duranti S."/>
            <person name="Albert K."/>
            <person name="Mancabelli L."/>
            <person name="Napoli S."/>
            <person name="Viappiani A."/>
            <person name="Anzalone R."/>
            <person name="Longhi G."/>
            <person name="Milani C."/>
            <person name="Turroni F."/>
            <person name="Alessandri G."/>
            <person name="Sela D.A."/>
            <person name="Van Sinderen D."/>
            <person name="Ventura M."/>
        </authorList>
    </citation>
    <scope>NUCLEOTIDE SEQUENCE [LARGE SCALE GENOMIC DNA]</scope>
    <source>
        <strain evidence="2 3">1780B</strain>
    </source>
</reference>
<keyword evidence="1" id="KW-0175">Coiled coil</keyword>
<name>A0A8B3RM30_9BIFI</name>
<feature type="coiled-coil region" evidence="1">
    <location>
        <begin position="86"/>
        <end position="134"/>
    </location>
</feature>
<evidence type="ECO:0000313" key="3">
    <source>
        <dbReference type="Proteomes" id="UP000292933"/>
    </source>
</evidence>
<accession>A0A8B3RM30</accession>
<gene>
    <name evidence="2" type="ORF">PG1780B_1606</name>
</gene>
<comment type="caution">
    <text evidence="2">The sequence shown here is derived from an EMBL/GenBank/DDBJ whole genome shotgun (WGS) entry which is preliminary data.</text>
</comment>
<sequence>MTHWIPLTDYVEMLHGYKSAATIKAWANGSISPSGHPRIEARLVKDDPKRRATWHIDADGERAKALISKANEWKAERDKPTDAEMLADAQLEIESLRDTIDTLNKTIVSRNETIDDMQKTIDTLQNTIDIMEKGKPKRRGKRSSAEQVEADAEMLEQWEAYSEAHEGATVTEFAASIGRPRTTVGSAIRRAKQARA</sequence>
<dbReference type="RefSeq" id="WP_129880836.1">
    <property type="nucleotide sequence ID" value="NZ_RYVC01000023.1"/>
</dbReference>
<organism evidence="2 3">
    <name type="scientific">Bifidobacterium pseudolongum subsp. globosum</name>
    <dbReference type="NCBI Taxonomy" id="1690"/>
    <lineage>
        <taxon>Bacteria</taxon>
        <taxon>Bacillati</taxon>
        <taxon>Actinomycetota</taxon>
        <taxon>Actinomycetes</taxon>
        <taxon>Bifidobacteriales</taxon>
        <taxon>Bifidobacteriaceae</taxon>
        <taxon>Bifidobacterium</taxon>
    </lineage>
</organism>
<proteinExistence type="predicted"/>
<protein>
    <submittedName>
        <fullName evidence="2">Uncharacterized protein</fullName>
    </submittedName>
</protein>
<evidence type="ECO:0000256" key="1">
    <source>
        <dbReference type="SAM" id="Coils"/>
    </source>
</evidence>
<evidence type="ECO:0000313" key="2">
    <source>
        <dbReference type="EMBL" id="RYQ44120.1"/>
    </source>
</evidence>